<dbReference type="OrthoDB" id="498603at2759"/>
<name>C1MTY7_MICPC</name>
<evidence type="ECO:0000256" key="3">
    <source>
        <dbReference type="ARBA" id="ARBA00022970"/>
    </source>
</evidence>
<feature type="transmembrane region" description="Helical" evidence="6">
    <location>
        <begin position="309"/>
        <end position="331"/>
    </location>
</feature>
<keyword evidence="4 6" id="KW-1133">Transmembrane helix</keyword>
<feature type="transmembrane region" description="Helical" evidence="6">
    <location>
        <begin position="484"/>
        <end position="505"/>
    </location>
</feature>
<comment type="subcellular location">
    <subcellularLocation>
        <location evidence="1">Membrane</location>
        <topology evidence="1">Multi-pass membrane protein</topology>
    </subcellularLocation>
</comment>
<dbReference type="eggNOG" id="KOG1303">
    <property type="taxonomic scope" value="Eukaryota"/>
</dbReference>
<dbReference type="RefSeq" id="XP_003059101.1">
    <property type="nucleotide sequence ID" value="XM_003059055.1"/>
</dbReference>
<evidence type="ECO:0000256" key="6">
    <source>
        <dbReference type="SAM" id="Phobius"/>
    </source>
</evidence>
<evidence type="ECO:0000256" key="1">
    <source>
        <dbReference type="ARBA" id="ARBA00004141"/>
    </source>
</evidence>
<protein>
    <submittedName>
        <fullName evidence="8">Amino Acid/Auxin permease family</fullName>
    </submittedName>
</protein>
<feature type="transmembrane region" description="Helical" evidence="6">
    <location>
        <begin position="161"/>
        <end position="182"/>
    </location>
</feature>
<evidence type="ECO:0000256" key="5">
    <source>
        <dbReference type="ARBA" id="ARBA00023136"/>
    </source>
</evidence>
<dbReference type="Proteomes" id="UP000001876">
    <property type="component" value="Unassembled WGS sequence"/>
</dbReference>
<organism evidence="9">
    <name type="scientific">Micromonas pusilla (strain CCMP1545)</name>
    <name type="common">Picoplanktonic green alga</name>
    <dbReference type="NCBI Taxonomy" id="564608"/>
    <lineage>
        <taxon>Eukaryota</taxon>
        <taxon>Viridiplantae</taxon>
        <taxon>Chlorophyta</taxon>
        <taxon>Mamiellophyceae</taxon>
        <taxon>Mamiellales</taxon>
        <taxon>Mamiellaceae</taxon>
        <taxon>Micromonas</taxon>
    </lineage>
</organism>
<gene>
    <name evidence="8" type="ORF">MICPUCDRAFT_58602</name>
</gene>
<reference evidence="8 9" key="1">
    <citation type="journal article" date="2009" name="Science">
        <title>Green evolution and dynamic adaptations revealed by genomes of the marine picoeukaryotes Micromonas.</title>
        <authorList>
            <person name="Worden A.Z."/>
            <person name="Lee J.H."/>
            <person name="Mock T."/>
            <person name="Rouze P."/>
            <person name="Simmons M.P."/>
            <person name="Aerts A.L."/>
            <person name="Allen A.E."/>
            <person name="Cuvelier M.L."/>
            <person name="Derelle E."/>
            <person name="Everett M.V."/>
            <person name="Foulon E."/>
            <person name="Grimwood J."/>
            <person name="Gundlach H."/>
            <person name="Henrissat B."/>
            <person name="Napoli C."/>
            <person name="McDonald S.M."/>
            <person name="Parker M.S."/>
            <person name="Rombauts S."/>
            <person name="Salamov A."/>
            <person name="Von Dassow P."/>
            <person name="Badger J.H."/>
            <person name="Coutinho P.M."/>
            <person name="Demir E."/>
            <person name="Dubchak I."/>
            <person name="Gentemann C."/>
            <person name="Eikrem W."/>
            <person name="Gready J.E."/>
            <person name="John U."/>
            <person name="Lanier W."/>
            <person name="Lindquist E.A."/>
            <person name="Lucas S."/>
            <person name="Mayer K.F."/>
            <person name="Moreau H."/>
            <person name="Not F."/>
            <person name="Otillar R."/>
            <person name="Panaud O."/>
            <person name="Pangilinan J."/>
            <person name="Paulsen I."/>
            <person name="Piegu B."/>
            <person name="Poliakov A."/>
            <person name="Robbens S."/>
            <person name="Schmutz J."/>
            <person name="Toulza E."/>
            <person name="Wyss T."/>
            <person name="Zelensky A."/>
            <person name="Zhou K."/>
            <person name="Armbrust E.V."/>
            <person name="Bhattacharya D."/>
            <person name="Goodenough U.W."/>
            <person name="Van de Peer Y."/>
            <person name="Grigoriev I.V."/>
        </authorList>
    </citation>
    <scope>NUCLEOTIDE SEQUENCE [LARGE SCALE GENOMIC DNA]</scope>
    <source>
        <strain evidence="8 9">CCMP1545</strain>
    </source>
</reference>
<evidence type="ECO:0000256" key="4">
    <source>
        <dbReference type="ARBA" id="ARBA00022989"/>
    </source>
</evidence>
<feature type="domain" description="Amino acid transporter transmembrane" evidence="7">
    <location>
        <begin position="67"/>
        <end position="501"/>
    </location>
</feature>
<keyword evidence="2 6" id="KW-0812">Transmembrane</keyword>
<dbReference type="GO" id="GO:0015179">
    <property type="term" value="F:L-amino acid transmembrane transporter activity"/>
    <property type="evidence" value="ECO:0007669"/>
    <property type="project" value="TreeGrafter"/>
</dbReference>
<sequence length="546" mass="58840">MSTSPPSPDGSTHSLIALELERADDDSSDGDGLGGVPRGLAMKFGGDFAPDGACEGGDDDLSHTPFWNATLNNIMYIASPLAMPATLAAGGWFFGNVWFVYCAACTYWTGTIIGKVFNAHPALTTYPAMVGEALHARCYAATGDATAAREHRRRGKRAAKALQFTTFYLDTVTQIIFIAQYLGQLAPRAEVCQSTWLFIVWLMVIPVMQIPTFHASRWVIVPAVTVLFLVVASFFAEVSLVKVREKTGARATRVLLALAWDCEPGPSYGGVTAGSVFVSLSGMSYAFGGHGLFPETLREMKDPERWPTVMKLTYGAVVPTYFVVMTLGYYAYGSFVNANVNLNFPNNGINVFSLVMQLLQCYYLVFYTNVVLVMGLEMRLGIDPTATWTPAYAPPPLLPGFFPGGGLRISIAPVWARLALRTAFLASQMIVAELFIASGSEDVILAAQALTGAVGMAAMTFFLPSVLASHLLPSDAFGDRERKFIAVNFWIGIFIMATGVVTSSYDLLRDVGGKEACLLGFTYSPNDPGDPCYVSGIDGEGGRGEL</sequence>
<dbReference type="STRING" id="564608.C1MTY7"/>
<dbReference type="Pfam" id="PF01490">
    <property type="entry name" value="Aa_trans"/>
    <property type="match status" value="1"/>
</dbReference>
<dbReference type="OMA" id="AMTFFLP"/>
<dbReference type="AlphaFoldDB" id="C1MTY7"/>
<dbReference type="GO" id="GO:0016020">
    <property type="term" value="C:membrane"/>
    <property type="evidence" value="ECO:0007669"/>
    <property type="project" value="UniProtKB-SubCell"/>
</dbReference>
<evidence type="ECO:0000256" key="2">
    <source>
        <dbReference type="ARBA" id="ARBA00022692"/>
    </source>
</evidence>
<feature type="transmembrane region" description="Helical" evidence="6">
    <location>
        <begin position="218"/>
        <end position="236"/>
    </location>
</feature>
<proteinExistence type="predicted"/>
<keyword evidence="5 6" id="KW-0472">Membrane</keyword>
<evidence type="ECO:0000313" key="8">
    <source>
        <dbReference type="EMBL" id="EEH56233.1"/>
    </source>
</evidence>
<feature type="transmembrane region" description="Helical" evidence="6">
    <location>
        <begin position="351"/>
        <end position="372"/>
    </location>
</feature>
<dbReference type="KEGG" id="mpp:MICPUCDRAFT_58602"/>
<feature type="transmembrane region" description="Helical" evidence="6">
    <location>
        <begin position="418"/>
        <end position="437"/>
    </location>
</feature>
<evidence type="ECO:0000259" key="7">
    <source>
        <dbReference type="Pfam" id="PF01490"/>
    </source>
</evidence>
<keyword evidence="3" id="KW-0029">Amino-acid transport</keyword>
<dbReference type="GeneID" id="9684551"/>
<dbReference type="EMBL" id="GG663740">
    <property type="protein sequence ID" value="EEH56233.1"/>
    <property type="molecule type" value="Genomic_DNA"/>
</dbReference>
<keyword evidence="9" id="KW-1185">Reference proteome</keyword>
<keyword evidence="3" id="KW-0813">Transport</keyword>
<feature type="transmembrane region" description="Helical" evidence="6">
    <location>
        <begin position="443"/>
        <end position="463"/>
    </location>
</feature>
<accession>C1MTY7</accession>
<dbReference type="PANTHER" id="PTHR22950">
    <property type="entry name" value="AMINO ACID TRANSPORTER"/>
    <property type="match status" value="1"/>
</dbReference>
<feature type="transmembrane region" description="Helical" evidence="6">
    <location>
        <begin position="194"/>
        <end position="211"/>
    </location>
</feature>
<evidence type="ECO:0000313" key="9">
    <source>
        <dbReference type="Proteomes" id="UP000001876"/>
    </source>
</evidence>
<dbReference type="InterPro" id="IPR013057">
    <property type="entry name" value="AA_transpt_TM"/>
</dbReference>